<dbReference type="GO" id="GO:0016787">
    <property type="term" value="F:hydrolase activity"/>
    <property type="evidence" value="ECO:0007669"/>
    <property type="project" value="UniProtKB-KW"/>
</dbReference>
<sequence length="380" mass="41443">MTTTEPELLRIPMAASKQIDIYSGIARMSGSIWATLHRSATPSRTVVVVVHPASNFMAHYLLAPLAARGVDAVGLTTRYLGNDSALLMENCVLDIGAAISFLRDRGYERVVLIGNSGGGGLSALYQSQAEHPTITSTPAGDAPDLTQADLPPADAFMSLMAHPGRAMVYTDWLDPAIIDETTPWTRDAELDLFAEGRTPPYDAGWLKSYRDAQLARNRRITAWVHEQLDVLASTPDAPPDMPFVVHGTAADPRFIDMSLDPSDRTPGTLWGPPAVANLLPATLGHHTSLRSWLSQWSIDESRCHGPRQLAHTSVPSLVMYGTADQVCFPSYAQLMYDAIPHDDKQLVPVEGGTHYLEGQPEQVAFVADTLVSWLDDHNLR</sequence>
<dbReference type="InterPro" id="IPR029058">
    <property type="entry name" value="AB_hydrolase_fold"/>
</dbReference>
<organism evidence="1 2">
    <name type="scientific">Epidermidibacterium keratini</name>
    <dbReference type="NCBI Taxonomy" id="1891644"/>
    <lineage>
        <taxon>Bacteria</taxon>
        <taxon>Bacillati</taxon>
        <taxon>Actinomycetota</taxon>
        <taxon>Actinomycetes</taxon>
        <taxon>Sporichthyales</taxon>
        <taxon>Sporichthyaceae</taxon>
        <taxon>Epidermidibacterium</taxon>
    </lineage>
</organism>
<reference evidence="1 2" key="1">
    <citation type="journal article" date="2018" name="Int. J. Syst. Evol. Microbiol.">
        <title>Epidermidibacterium keratini gen. nov., sp. nov., a member of the family Sporichthyaceae, isolated from keratin epidermis.</title>
        <authorList>
            <person name="Lee D.G."/>
            <person name="Trujillo M.E."/>
            <person name="Kang S."/>
            <person name="Nam J.J."/>
            <person name="Kim Y.J."/>
        </authorList>
    </citation>
    <scope>NUCLEOTIDE SEQUENCE [LARGE SCALE GENOMIC DNA]</scope>
    <source>
        <strain evidence="1 2">EPI-7</strain>
    </source>
</reference>
<keyword evidence="1" id="KW-0378">Hydrolase</keyword>
<dbReference type="KEGG" id="eke:EK0264_09520"/>
<dbReference type="InParanoid" id="A0A7L4YMJ3"/>
<gene>
    <name evidence="1" type="ORF">EK0264_09520</name>
</gene>
<dbReference type="SUPFAM" id="SSF53474">
    <property type="entry name" value="alpha/beta-Hydrolases"/>
    <property type="match status" value="1"/>
</dbReference>
<dbReference type="OrthoDB" id="2062670at2"/>
<name>A0A7L4YMJ3_9ACTN</name>
<accession>A0A7L4YMJ3</accession>
<proteinExistence type="predicted"/>
<protein>
    <submittedName>
        <fullName evidence="1">Alpha/beta hydrolase</fullName>
    </submittedName>
</protein>
<dbReference type="RefSeq" id="WP_159545036.1">
    <property type="nucleotide sequence ID" value="NZ_CP047156.1"/>
</dbReference>
<dbReference type="Gene3D" id="3.40.50.1820">
    <property type="entry name" value="alpha/beta hydrolase"/>
    <property type="match status" value="1"/>
</dbReference>
<dbReference type="AlphaFoldDB" id="A0A7L4YMJ3"/>
<evidence type="ECO:0000313" key="1">
    <source>
        <dbReference type="EMBL" id="QHC00495.1"/>
    </source>
</evidence>
<dbReference type="EMBL" id="CP047156">
    <property type="protein sequence ID" value="QHC00495.1"/>
    <property type="molecule type" value="Genomic_DNA"/>
</dbReference>
<keyword evidence="2" id="KW-1185">Reference proteome</keyword>
<dbReference type="Proteomes" id="UP000463857">
    <property type="component" value="Chromosome"/>
</dbReference>
<evidence type="ECO:0000313" key="2">
    <source>
        <dbReference type="Proteomes" id="UP000463857"/>
    </source>
</evidence>